<dbReference type="RefSeq" id="WP_211975487.1">
    <property type="nucleotide sequence ID" value="NZ_CBFHAM010000008.1"/>
</dbReference>
<evidence type="ECO:0000256" key="5">
    <source>
        <dbReference type="SAM" id="Phobius"/>
    </source>
</evidence>
<name>A0ABS5J560_9BACT</name>
<keyword evidence="8" id="KW-1185">Reference proteome</keyword>
<evidence type="ECO:0000256" key="2">
    <source>
        <dbReference type="ARBA" id="ARBA00022692"/>
    </source>
</evidence>
<accession>A0ABS5J560</accession>
<dbReference type="InterPro" id="IPR050739">
    <property type="entry name" value="MFP"/>
</dbReference>
<comment type="caution">
    <text evidence="7">The sequence shown here is derived from an EMBL/GenBank/DDBJ whole genome shotgun (WGS) entry which is preliminary data.</text>
</comment>
<evidence type="ECO:0000256" key="1">
    <source>
        <dbReference type="ARBA" id="ARBA00004167"/>
    </source>
</evidence>
<evidence type="ECO:0000256" key="4">
    <source>
        <dbReference type="ARBA" id="ARBA00023136"/>
    </source>
</evidence>
<proteinExistence type="predicted"/>
<dbReference type="Proteomes" id="UP000676386">
    <property type="component" value="Unassembled WGS sequence"/>
</dbReference>
<evidence type="ECO:0000313" key="8">
    <source>
        <dbReference type="Proteomes" id="UP000676386"/>
    </source>
</evidence>
<dbReference type="Pfam" id="PF26002">
    <property type="entry name" value="Beta-barrel_AprE"/>
    <property type="match status" value="1"/>
</dbReference>
<gene>
    <name evidence="7" type="ORF">KE626_23675</name>
</gene>
<keyword evidence="2 5" id="KW-0812">Transmembrane</keyword>
<feature type="domain" description="AprE-like beta-barrel" evidence="6">
    <location>
        <begin position="345"/>
        <end position="426"/>
    </location>
</feature>
<evidence type="ECO:0000313" key="7">
    <source>
        <dbReference type="EMBL" id="MBS0030346.1"/>
    </source>
</evidence>
<dbReference type="EMBL" id="JAGTXB010000014">
    <property type="protein sequence ID" value="MBS0030346.1"/>
    <property type="molecule type" value="Genomic_DNA"/>
</dbReference>
<evidence type="ECO:0000256" key="3">
    <source>
        <dbReference type="ARBA" id="ARBA00022989"/>
    </source>
</evidence>
<keyword evidence="4 5" id="KW-0472">Membrane</keyword>
<dbReference type="PANTHER" id="PTHR30386:SF26">
    <property type="entry name" value="TRANSPORT PROTEIN COMB"/>
    <property type="match status" value="1"/>
</dbReference>
<comment type="subcellular location">
    <subcellularLocation>
        <location evidence="1">Membrane</location>
        <topology evidence="1">Single-pass membrane protein</topology>
    </subcellularLocation>
</comment>
<keyword evidence="3 5" id="KW-1133">Transmembrane helix</keyword>
<organism evidence="7 8">
    <name type="scientific">Chitinophaga hostae</name>
    <dbReference type="NCBI Taxonomy" id="2831022"/>
    <lineage>
        <taxon>Bacteria</taxon>
        <taxon>Pseudomonadati</taxon>
        <taxon>Bacteroidota</taxon>
        <taxon>Chitinophagia</taxon>
        <taxon>Chitinophagales</taxon>
        <taxon>Chitinophagaceae</taxon>
        <taxon>Chitinophaga</taxon>
    </lineage>
</organism>
<reference evidence="7 8" key="1">
    <citation type="submission" date="2021-04" db="EMBL/GenBank/DDBJ databases">
        <title>Chitinophaga sp. nov., isolated from the rhizosphere soil.</title>
        <authorList>
            <person name="He S."/>
        </authorList>
    </citation>
    <scope>NUCLEOTIDE SEQUENCE [LARGE SCALE GENOMIC DNA]</scope>
    <source>
        <strain evidence="7 8">2R12</strain>
    </source>
</reference>
<feature type="transmembrane region" description="Helical" evidence="5">
    <location>
        <begin position="46"/>
        <end position="65"/>
    </location>
</feature>
<dbReference type="PANTHER" id="PTHR30386">
    <property type="entry name" value="MEMBRANE FUSION SUBUNIT OF EMRAB-TOLC MULTIDRUG EFFLUX PUMP"/>
    <property type="match status" value="1"/>
</dbReference>
<dbReference type="InterPro" id="IPR058982">
    <property type="entry name" value="Beta-barrel_AprE"/>
</dbReference>
<sequence length="448" mass="51132">MIDEVVNDHAAAPLSAETNEIVYSIHQRSEMVQEIISRKPGFLERWALYLFLIILLLLFSITWFIKYPDIIEAHAVLTATNAPKEIIVRQEGRLVNLLTYNRKKVAKNELLGWMESNASHQDVLQLSAQVDSCITLLNHGQFEKVVRYFSRHYSNLGEIQQPYGDFIKSLQQFDDYVVNGFYARKTNILRQDAASMDDAKLTLRQQLELTEQDVKLAEESYNMNKELYDGKVIAKETFRSEKSKFVNKQMSIPQLTASLLSNESQKRDKLKEIDQLQHDYLQQKVLFQQAIQSLKNIVDEWKRKYVIVAPIAGEVVLNVPLQENQFILQGKTIGYIDPGFSQYFAELSLPQANFGKVDTGLQVQLRFAAYPYQEAGFVKGTINYVSKVASDSGFMATVRLDDGLVTNNHLPVPYKTGLQAQAIVITRNTRLMDRLISNAIKYTSVGSK</sequence>
<evidence type="ECO:0000259" key="6">
    <source>
        <dbReference type="Pfam" id="PF26002"/>
    </source>
</evidence>
<protein>
    <submittedName>
        <fullName evidence="7">HlyD family efflux transporter periplasmic adaptor subunit</fullName>
    </submittedName>
</protein>